<dbReference type="PANTHER" id="PTHR47533">
    <property type="entry name" value="PROTEIN CBG21859"/>
    <property type="match status" value="1"/>
</dbReference>
<evidence type="ECO:0000256" key="1">
    <source>
        <dbReference type="SAM" id="Phobius"/>
    </source>
</evidence>
<gene>
    <name evidence="3" type="primary">LOC100371208</name>
</gene>
<protein>
    <submittedName>
        <fullName evidence="3">Uncharacterized protein LOC100371208</fullName>
    </submittedName>
</protein>
<name>A0ABM0GPN1_SACKO</name>
<proteinExistence type="predicted"/>
<dbReference type="PANTHER" id="PTHR47533:SF4">
    <property type="entry name" value="AB HYDROLASE-1 DOMAIN-CONTAINING PROTEIN"/>
    <property type="match status" value="1"/>
</dbReference>
<dbReference type="Gene3D" id="3.40.50.1820">
    <property type="entry name" value="alpha/beta hydrolase"/>
    <property type="match status" value="1"/>
</dbReference>
<evidence type="ECO:0000313" key="3">
    <source>
        <dbReference type="RefSeq" id="XP_002734550.1"/>
    </source>
</evidence>
<dbReference type="RefSeq" id="XP_002734550.1">
    <property type="nucleotide sequence ID" value="XM_002734504.2"/>
</dbReference>
<keyword evidence="1" id="KW-1133">Transmembrane helix</keyword>
<keyword evidence="2" id="KW-1185">Reference proteome</keyword>
<evidence type="ECO:0000313" key="2">
    <source>
        <dbReference type="Proteomes" id="UP000694865"/>
    </source>
</evidence>
<sequence length="315" mass="35627">MTKVYSATDSFISDLKHIEVTSLGAVFDMVYADIGPRDGPVIIGVHGTPATYKTFFSLFEYFSKAGIRFIAVNMPGMGYTELDKGKTFDFSPTHKAEVVKAFIKAMKLQRVDILLGHSLASHTCSHIVHDPSMNMVKSVAFLSGAGLVPHRPLRPVPIIKYMSCLIYNLYQIPLLCILIGWLANWLYSLFGLRGRTVESNVYSMYEAFKIDFKLFNSHLSDITRRNFPLLMIYTMDDPIIDLHVSEGIVEKLQIPDSNIIKCNTQGVFNSQLTDDQLHRVVVFEGGHHRPQWKYPEIVCEQLKSMVLALRTTSKL</sequence>
<feature type="transmembrane region" description="Helical" evidence="1">
    <location>
        <begin position="165"/>
        <end position="187"/>
    </location>
</feature>
<dbReference type="GeneID" id="100371208"/>
<keyword evidence="1" id="KW-0812">Transmembrane</keyword>
<organism evidence="2 3">
    <name type="scientific">Saccoglossus kowalevskii</name>
    <name type="common">Acorn worm</name>
    <dbReference type="NCBI Taxonomy" id="10224"/>
    <lineage>
        <taxon>Eukaryota</taxon>
        <taxon>Metazoa</taxon>
        <taxon>Hemichordata</taxon>
        <taxon>Enteropneusta</taxon>
        <taxon>Harrimaniidae</taxon>
        <taxon>Saccoglossus</taxon>
    </lineage>
</organism>
<keyword evidence="1" id="KW-0472">Membrane</keyword>
<reference evidence="3" key="1">
    <citation type="submission" date="2025-08" db="UniProtKB">
        <authorList>
            <consortium name="RefSeq"/>
        </authorList>
    </citation>
    <scope>IDENTIFICATION</scope>
    <source>
        <tissue evidence="3">Testes</tissue>
    </source>
</reference>
<dbReference type="InterPro" id="IPR029058">
    <property type="entry name" value="AB_hydrolase_fold"/>
</dbReference>
<dbReference type="Pfam" id="PF06342">
    <property type="entry name" value="DUF1057"/>
    <property type="match status" value="1"/>
</dbReference>
<dbReference type="SUPFAM" id="SSF53474">
    <property type="entry name" value="alpha/beta-Hydrolases"/>
    <property type="match status" value="1"/>
</dbReference>
<dbReference type="InterPro" id="IPR010463">
    <property type="entry name" value="DUF1057"/>
</dbReference>
<dbReference type="Proteomes" id="UP000694865">
    <property type="component" value="Unplaced"/>
</dbReference>
<accession>A0ABM0GPN1</accession>